<proteinExistence type="predicted"/>
<organism evidence="1 2">
    <name type="scientific">Caulobacter henricii</name>
    <dbReference type="NCBI Taxonomy" id="69395"/>
    <lineage>
        <taxon>Bacteria</taxon>
        <taxon>Pseudomonadati</taxon>
        <taxon>Pseudomonadota</taxon>
        <taxon>Alphaproteobacteria</taxon>
        <taxon>Caulobacterales</taxon>
        <taxon>Caulobacteraceae</taxon>
        <taxon>Caulobacter</taxon>
    </lineage>
</organism>
<dbReference type="RefSeq" id="WP_062142805.1">
    <property type="nucleotide sequence ID" value="NZ_CP013002.1"/>
</dbReference>
<dbReference type="STRING" id="69395.AQ619_00585"/>
<reference evidence="1 2" key="1">
    <citation type="submission" date="2015-10" db="EMBL/GenBank/DDBJ databases">
        <title>Conservation of the essential genome among Caulobacter and Brevundimonas species.</title>
        <authorList>
            <person name="Scott D."/>
            <person name="Ely B."/>
        </authorList>
    </citation>
    <scope>NUCLEOTIDE SEQUENCE [LARGE SCALE GENOMIC DNA]</scope>
    <source>
        <strain evidence="1 2">CB4</strain>
    </source>
</reference>
<gene>
    <name evidence="1" type="ORF">AQ619_00585</name>
</gene>
<evidence type="ECO:0000313" key="2">
    <source>
        <dbReference type="Proteomes" id="UP000056905"/>
    </source>
</evidence>
<dbReference type="KEGG" id="chq:AQ619_00585"/>
<protein>
    <recommendedName>
        <fullName evidence="3">Thioredoxin-like fold domain-containing protein</fullName>
    </recommendedName>
</protein>
<accession>A0A0N7JGZ7</accession>
<keyword evidence="2" id="KW-1185">Reference proteome</keyword>
<dbReference type="AlphaFoldDB" id="A0A0N7JGZ7"/>
<dbReference type="Proteomes" id="UP000056905">
    <property type="component" value="Chromosome"/>
</dbReference>
<name>A0A0N7JGZ7_9CAUL</name>
<sequence length="211" mass="23438">MKTFMRWLAAAAVLAVIGFGAFAYWNLELRWQPKTITRHQAEIAQILEQSGWVSPGLPGPKLYMVSFRNCPDCARFKAGEFPKLHKAGVDTRLIEIARADRNGAAESTPVERATVAELWVNRSWSLAEGWDATPVEVWTAPGIKPADGDIARTAVIEAGRANVDKLIPLLKANGVSFGWPLMVWWTPDGQMQACACERPETYRFLRKDLGA</sequence>
<dbReference type="EMBL" id="CP013002">
    <property type="protein sequence ID" value="ALL11986.1"/>
    <property type="molecule type" value="Genomic_DNA"/>
</dbReference>
<evidence type="ECO:0000313" key="1">
    <source>
        <dbReference type="EMBL" id="ALL11986.1"/>
    </source>
</evidence>
<evidence type="ECO:0008006" key="3">
    <source>
        <dbReference type="Google" id="ProtNLM"/>
    </source>
</evidence>
<dbReference type="OrthoDB" id="7170798at2"/>